<dbReference type="GO" id="GO:0006508">
    <property type="term" value="P:proteolysis"/>
    <property type="evidence" value="ECO:0007669"/>
    <property type="project" value="InterPro"/>
</dbReference>
<protein>
    <recommendedName>
        <fullName evidence="2">Peptidase S1 domain-containing protein</fullName>
    </recommendedName>
</protein>
<dbReference type="GO" id="GO:0030141">
    <property type="term" value="C:secretory granule"/>
    <property type="evidence" value="ECO:0007669"/>
    <property type="project" value="TreeGrafter"/>
</dbReference>
<dbReference type="Ensembl" id="ENSVKKT00000001691.1">
    <property type="protein sequence ID" value="ENSVKKP00000001636.1"/>
    <property type="gene ID" value="ENSVKKG00000001353.1"/>
</dbReference>
<dbReference type="OMA" id="HGTKCMV"/>
<dbReference type="Gene3D" id="2.40.10.10">
    <property type="entry name" value="Trypsin-like serine proteases"/>
    <property type="match status" value="2"/>
</dbReference>
<dbReference type="PANTHER" id="PTHR24271:SF48">
    <property type="entry name" value="KALLIKREIN-14"/>
    <property type="match status" value="1"/>
</dbReference>
<dbReference type="Proteomes" id="UP000694545">
    <property type="component" value="Unplaced"/>
</dbReference>
<dbReference type="InterPro" id="IPR009003">
    <property type="entry name" value="Peptidase_S1_PA"/>
</dbReference>
<keyword evidence="4" id="KW-1185">Reference proteome</keyword>
<dbReference type="GO" id="GO:0004252">
    <property type="term" value="F:serine-type endopeptidase activity"/>
    <property type="evidence" value="ECO:0007669"/>
    <property type="project" value="InterPro"/>
</dbReference>
<dbReference type="InterPro" id="IPR043504">
    <property type="entry name" value="Peptidase_S1_PA_chymotrypsin"/>
</dbReference>
<dbReference type="SUPFAM" id="SSF50494">
    <property type="entry name" value="Trypsin-like serine proteases"/>
    <property type="match status" value="1"/>
</dbReference>
<reference evidence="3" key="1">
    <citation type="submission" date="2025-08" db="UniProtKB">
        <authorList>
            <consortium name="Ensembl"/>
        </authorList>
    </citation>
    <scope>IDENTIFICATION</scope>
</reference>
<feature type="domain" description="Peptidase S1" evidence="2">
    <location>
        <begin position="1"/>
        <end position="64"/>
    </location>
</feature>
<keyword evidence="1" id="KW-1015">Disulfide bond</keyword>
<evidence type="ECO:0000313" key="4">
    <source>
        <dbReference type="Proteomes" id="UP000694545"/>
    </source>
</evidence>
<evidence type="ECO:0000313" key="3">
    <source>
        <dbReference type="Ensembl" id="ENSVKKP00000001636.1"/>
    </source>
</evidence>
<dbReference type="AlphaFoldDB" id="A0A8D2IRV2"/>
<name>A0A8D2IRV2_VARKO</name>
<evidence type="ECO:0000256" key="1">
    <source>
        <dbReference type="ARBA" id="ARBA00023157"/>
    </source>
</evidence>
<proteinExistence type="predicted"/>
<dbReference type="PANTHER" id="PTHR24271">
    <property type="entry name" value="KALLIKREIN-RELATED"/>
    <property type="match status" value="1"/>
</dbReference>
<organism evidence="3 4">
    <name type="scientific">Varanus komodoensis</name>
    <name type="common">Komodo dragon</name>
    <dbReference type="NCBI Taxonomy" id="61221"/>
    <lineage>
        <taxon>Eukaryota</taxon>
        <taxon>Metazoa</taxon>
        <taxon>Chordata</taxon>
        <taxon>Craniata</taxon>
        <taxon>Vertebrata</taxon>
        <taxon>Euteleostomi</taxon>
        <taxon>Lepidosauria</taxon>
        <taxon>Squamata</taxon>
        <taxon>Bifurcata</taxon>
        <taxon>Unidentata</taxon>
        <taxon>Episquamata</taxon>
        <taxon>Toxicofera</taxon>
        <taxon>Anguimorpha</taxon>
        <taxon>Paleoanguimorpha</taxon>
        <taxon>Varanoidea</taxon>
        <taxon>Varanidae</taxon>
        <taxon>Varanus</taxon>
    </lineage>
</organism>
<accession>A0A8D2IRV2</accession>
<evidence type="ECO:0000259" key="2">
    <source>
        <dbReference type="Pfam" id="PF00089"/>
    </source>
</evidence>
<dbReference type="InterPro" id="IPR001254">
    <property type="entry name" value="Trypsin_dom"/>
</dbReference>
<dbReference type="Pfam" id="PF00089">
    <property type="entry name" value="Trypsin"/>
    <property type="match status" value="1"/>
</dbReference>
<sequence length="72" mass="7857">MLVQLDPPAILGDTVKTIPIAKECASHGTKCMVSGWGTTAFPKGKEEAQGLPIYLQEQKQCGDKTESRRRVL</sequence>
<reference evidence="3" key="2">
    <citation type="submission" date="2025-09" db="UniProtKB">
        <authorList>
            <consortium name="Ensembl"/>
        </authorList>
    </citation>
    <scope>IDENTIFICATION</scope>
</reference>